<dbReference type="Gene3D" id="1.10.238.260">
    <property type="match status" value="1"/>
</dbReference>
<organism evidence="1 2">
    <name type="scientific">Trichoderma gamsii</name>
    <dbReference type="NCBI Taxonomy" id="398673"/>
    <lineage>
        <taxon>Eukaryota</taxon>
        <taxon>Fungi</taxon>
        <taxon>Dikarya</taxon>
        <taxon>Ascomycota</taxon>
        <taxon>Pezizomycotina</taxon>
        <taxon>Sordariomycetes</taxon>
        <taxon>Hypocreomycetidae</taxon>
        <taxon>Hypocreales</taxon>
        <taxon>Hypocreaceae</taxon>
        <taxon>Trichoderma</taxon>
    </lineage>
</organism>
<proteinExistence type="predicted"/>
<dbReference type="EMBL" id="MTYH01000037">
    <property type="protein sequence ID" value="PNP43510.1"/>
    <property type="molecule type" value="Genomic_DNA"/>
</dbReference>
<comment type="caution">
    <text evidence="1">The sequence shown here is derived from an EMBL/GenBank/DDBJ whole genome shotgun (WGS) entry which is preliminary data.</text>
</comment>
<evidence type="ECO:0000313" key="1">
    <source>
        <dbReference type="EMBL" id="PNP43510.1"/>
    </source>
</evidence>
<name>A0A2K0TDA6_9HYPO</name>
<reference evidence="1 2" key="1">
    <citation type="submission" date="2017-02" db="EMBL/GenBank/DDBJ databases">
        <title>Genomes of Trichoderma spp. with biocontrol activity.</title>
        <authorList>
            <person name="Gardiner D."/>
            <person name="Kazan K."/>
            <person name="Vos C."/>
            <person name="Harvey P."/>
        </authorList>
    </citation>
    <scope>NUCLEOTIDE SEQUENCE [LARGE SCALE GENOMIC DNA]</scope>
    <source>
        <strain evidence="1 2">A5MH</strain>
    </source>
</reference>
<gene>
    <name evidence="1" type="ORF">TGAMA5MH_04482</name>
</gene>
<dbReference type="OrthoDB" id="2015253at2759"/>
<dbReference type="AlphaFoldDB" id="A0A2K0TDA6"/>
<accession>A0A2K0TDA6</accession>
<protein>
    <submittedName>
        <fullName evidence="1">Uncharacterized protein</fullName>
    </submittedName>
</protein>
<evidence type="ECO:0000313" key="2">
    <source>
        <dbReference type="Proteomes" id="UP000236546"/>
    </source>
</evidence>
<sequence>MTDDQIKEVTAKIKQMADLKVMTLDESDALIRSFHLELTQAEAN</sequence>
<dbReference type="Proteomes" id="UP000236546">
    <property type="component" value="Unassembled WGS sequence"/>
</dbReference>